<evidence type="ECO:0000313" key="2">
    <source>
        <dbReference type="Proteomes" id="UP001497444"/>
    </source>
</evidence>
<name>A0ABP0VHH2_9BRYO</name>
<organism evidence="1 2">
    <name type="scientific">Sphagnum jensenii</name>
    <dbReference type="NCBI Taxonomy" id="128206"/>
    <lineage>
        <taxon>Eukaryota</taxon>
        <taxon>Viridiplantae</taxon>
        <taxon>Streptophyta</taxon>
        <taxon>Embryophyta</taxon>
        <taxon>Bryophyta</taxon>
        <taxon>Sphagnophytina</taxon>
        <taxon>Sphagnopsida</taxon>
        <taxon>Sphagnales</taxon>
        <taxon>Sphagnaceae</taxon>
        <taxon>Sphagnum</taxon>
    </lineage>
</organism>
<dbReference type="Proteomes" id="UP001497444">
    <property type="component" value="Unassembled WGS sequence"/>
</dbReference>
<reference evidence="1" key="1">
    <citation type="submission" date="2024-02" db="EMBL/GenBank/DDBJ databases">
        <authorList>
            <consortium name="ELIXIR-Norway"/>
            <consortium name="Elixir Norway"/>
        </authorList>
    </citation>
    <scope>NUCLEOTIDE SEQUENCE</scope>
</reference>
<comment type="caution">
    <text evidence="1">The sequence shown here is derived from an EMBL/GenBank/DDBJ whole genome shotgun (WGS) entry which is preliminary data.</text>
</comment>
<protein>
    <submittedName>
        <fullName evidence="1">Uncharacterized protein</fullName>
    </submittedName>
</protein>
<sequence length="187" mass="19524">MIDNVQSMKFNGSGNQALGGGTLGVYTANTLTAVTGLIGGNGLVNNSPFPTPTFAVAIATSAIQTTNTSGVIPMTNGTTGIAVGQLVIGTDVAVGTTVSALIPNASIQLSLPTSAQVPNDTTLYFYTLPAGNTGDQSLQGLQGYGAYNNGYYSRLKKYADTTNGTVQNLRVVSFYFYFYRFQCANRT</sequence>
<dbReference type="EMBL" id="CAXAQS010000729">
    <property type="protein sequence ID" value="CAK9252910.1"/>
    <property type="molecule type" value="Genomic_DNA"/>
</dbReference>
<gene>
    <name evidence="1" type="ORF">CSSPJE1EN1_LOCUS28288</name>
</gene>
<evidence type="ECO:0000313" key="1">
    <source>
        <dbReference type="EMBL" id="CAK9252910.1"/>
    </source>
</evidence>
<proteinExistence type="predicted"/>
<accession>A0ABP0VHH2</accession>
<keyword evidence="2" id="KW-1185">Reference proteome</keyword>